<dbReference type="Pfam" id="PF12770">
    <property type="entry name" value="CHAT"/>
    <property type="match status" value="1"/>
</dbReference>
<dbReference type="InterPro" id="IPR011990">
    <property type="entry name" value="TPR-like_helical_dom_sf"/>
</dbReference>
<dbReference type="SUPFAM" id="SSF48452">
    <property type="entry name" value="TPR-like"/>
    <property type="match status" value="1"/>
</dbReference>
<keyword evidence="4" id="KW-1185">Reference proteome</keyword>
<reference evidence="3" key="1">
    <citation type="submission" date="2020-11" db="EMBL/GenBank/DDBJ databases">
        <authorList>
            <consortium name="DOE Joint Genome Institute"/>
            <person name="Ahrendt S."/>
            <person name="Riley R."/>
            <person name="Andreopoulos W."/>
            <person name="Labutti K."/>
            <person name="Pangilinan J."/>
            <person name="Ruiz-Duenas F.J."/>
            <person name="Barrasa J.M."/>
            <person name="Sanchez-Garcia M."/>
            <person name="Camarero S."/>
            <person name="Miyauchi S."/>
            <person name="Serrano A."/>
            <person name="Linde D."/>
            <person name="Babiker R."/>
            <person name="Drula E."/>
            <person name="Ayuso-Fernandez I."/>
            <person name="Pacheco R."/>
            <person name="Padilla G."/>
            <person name="Ferreira P."/>
            <person name="Barriuso J."/>
            <person name="Kellner H."/>
            <person name="Castanera R."/>
            <person name="Alfaro M."/>
            <person name="Ramirez L."/>
            <person name="Pisabarro A.G."/>
            <person name="Kuo A."/>
            <person name="Tritt A."/>
            <person name="Lipzen A."/>
            <person name="He G."/>
            <person name="Yan M."/>
            <person name="Ng V."/>
            <person name="Cullen D."/>
            <person name="Martin F."/>
            <person name="Rosso M.-N."/>
            <person name="Henrissat B."/>
            <person name="Hibbett D."/>
            <person name="Martinez A.T."/>
            <person name="Grigoriev I.V."/>
        </authorList>
    </citation>
    <scope>NUCLEOTIDE SEQUENCE</scope>
    <source>
        <strain evidence="3">AH 40177</strain>
    </source>
</reference>
<dbReference type="SUPFAM" id="SSF81901">
    <property type="entry name" value="HCP-like"/>
    <property type="match status" value="1"/>
</dbReference>
<gene>
    <name evidence="3" type="ORF">BDP27DRAFT_1450681</name>
</gene>
<dbReference type="AlphaFoldDB" id="A0A9P5PJY6"/>
<evidence type="ECO:0000313" key="4">
    <source>
        <dbReference type="Proteomes" id="UP000772434"/>
    </source>
</evidence>
<evidence type="ECO:0000313" key="3">
    <source>
        <dbReference type="EMBL" id="KAF9064599.1"/>
    </source>
</evidence>
<feature type="region of interest" description="Disordered" evidence="1">
    <location>
        <begin position="933"/>
        <end position="953"/>
    </location>
</feature>
<evidence type="ECO:0000259" key="2">
    <source>
        <dbReference type="Pfam" id="PF12770"/>
    </source>
</evidence>
<sequence length="1256" mass="140219">MTSENRRVLSVMNHDAVESSEQVPLHEEDPLITEEIYTFPSFSLIWWLMSWIQQLKFRAMLWLYHSDHPKHSHLLSNLAKLHFTRSQVRPPIPPMTDLETAIVHEREALAFRPHGHPHRHISVGNLAMSLSFRFNVSENRDDLEEAIKYARETVAIRPKTHPYFHIALSNLASSLFLQFHRARNVKDLDECLENEYAALELRPLGHSYRSISLSNIARYLHTRFFESNRMENLDKAIALQHEAVDDCPSNHPMKNVTHGELSQLLLCRFSYLSDIKDLHAAIDQGHAALASCPSNHPTYPSALGNLASLLHVRSIEGGTTDDLKKAIEHGHASLDLHPPGHPMRRPTLQLLAGLYNSRFYQAGDINDLHEAVKHGSASLNSHPPDSPSRIAAVGIVVSSLALRFIQLGRMEDLEDALEHARAALKQLPDGVPGHDLALQSVAGLLQARFDEFGRLDDINEAIELEHAVLDLHPVGHPGREQSLGTYAFSFTSRFTRFGNLDDLDKAIKYQRESLMLRPSGHRNRPLSLSNLATALGMRFDKVHETKDLDEAIEFEREALGLRPPGHPHRHYYSLDSLAKLLHQRFQSSGNRDDLEQSLKYSMEAYTTAEKNMDPLLPKISITLADLYKADGNIDLAFTLLNEASENTTSSLLNRFEAAIAWVKLGRNVDHASTSVAYDKALLLVQRSLFLRATVEMQHSLLSRDDVKFLASEATSWALRKGNLEGALQTFEQGRALFWSKIRRFREPLTDLRARYPDKADEFEDLSSRLEHLATAKSGSTVADSRTIDSLKLLGDNEPSLPPGFKQSLTAAAAARSATMVKQNLNLKLANKTQDQSAAAFDQQIKEQRLLAERWNDMLSEIQALGPKFNNFLGPVPVDELKTAAKYGPVILLNHAELFIDALIILPNGEISHIPLTDTAPELLGSLSSQMDRIRSRDTANSEPRDPSLRLKPKINRPVISDSDDLESLTMLRTLWEIVVEPVVKALLRMGRKENSRIWWCPGGKLSQFPIHAAGPYKDGEKNLYDYFISSYTSTLSSLIAARQSQSNSTQESASVQTSASMPESATGKVLAIGQSTSLPKVDDELRVLEEIFAEKATILKNDKADPQSVLAKLPVHPWAHFSCHGARGTPQEPLSSYFELHGAQLSLLEILETRLSNAELAFLAACHSAAGEPETPDEALSLAVTLQFCGFPRVIGTLWEMTDDDGPPLVEKFYGHILQNGIEDSAVALNLAVKSLQHNVEGAHPRRWATFIHIGV</sequence>
<feature type="domain" description="CHAT" evidence="2">
    <location>
        <begin position="970"/>
        <end position="1255"/>
    </location>
</feature>
<protein>
    <submittedName>
        <fullName evidence="3">CHAT domain-containing protein</fullName>
    </submittedName>
</protein>
<proteinExistence type="predicted"/>
<organism evidence="3 4">
    <name type="scientific">Rhodocollybia butyracea</name>
    <dbReference type="NCBI Taxonomy" id="206335"/>
    <lineage>
        <taxon>Eukaryota</taxon>
        <taxon>Fungi</taxon>
        <taxon>Dikarya</taxon>
        <taxon>Basidiomycota</taxon>
        <taxon>Agaricomycotina</taxon>
        <taxon>Agaricomycetes</taxon>
        <taxon>Agaricomycetidae</taxon>
        <taxon>Agaricales</taxon>
        <taxon>Marasmiineae</taxon>
        <taxon>Omphalotaceae</taxon>
        <taxon>Rhodocollybia</taxon>
    </lineage>
</organism>
<dbReference type="InterPro" id="IPR024983">
    <property type="entry name" value="CHAT_dom"/>
</dbReference>
<dbReference type="OrthoDB" id="3261813at2759"/>
<feature type="compositionally biased region" description="Basic and acidic residues" evidence="1">
    <location>
        <begin position="933"/>
        <end position="948"/>
    </location>
</feature>
<dbReference type="EMBL" id="JADNRY010000120">
    <property type="protein sequence ID" value="KAF9064599.1"/>
    <property type="molecule type" value="Genomic_DNA"/>
</dbReference>
<comment type="caution">
    <text evidence="3">The sequence shown here is derived from an EMBL/GenBank/DDBJ whole genome shotgun (WGS) entry which is preliminary data.</text>
</comment>
<evidence type="ECO:0000256" key="1">
    <source>
        <dbReference type="SAM" id="MobiDB-lite"/>
    </source>
</evidence>
<accession>A0A9P5PJY6</accession>
<dbReference type="Proteomes" id="UP000772434">
    <property type="component" value="Unassembled WGS sequence"/>
</dbReference>
<name>A0A9P5PJY6_9AGAR</name>
<dbReference type="Gene3D" id="1.25.40.10">
    <property type="entry name" value="Tetratricopeptide repeat domain"/>
    <property type="match status" value="3"/>
</dbReference>